<dbReference type="GO" id="GO:0003729">
    <property type="term" value="F:mRNA binding"/>
    <property type="evidence" value="ECO:0007669"/>
    <property type="project" value="TreeGrafter"/>
</dbReference>
<dbReference type="PANTHER" id="PTHR11545">
    <property type="entry name" value="RIBOSOMAL PROTEIN L13"/>
    <property type="match status" value="1"/>
</dbReference>
<dbReference type="InterPro" id="IPR005755">
    <property type="entry name" value="Ribosomal_uL13_euk/arc"/>
</dbReference>
<proteinExistence type="inferred from homology"/>
<organism evidence="4">
    <name type="scientific">marine metagenome</name>
    <dbReference type="NCBI Taxonomy" id="408172"/>
    <lineage>
        <taxon>unclassified sequences</taxon>
        <taxon>metagenomes</taxon>
        <taxon>ecological metagenomes</taxon>
    </lineage>
</organism>
<dbReference type="SUPFAM" id="SSF52161">
    <property type="entry name" value="Ribosomal protein L13"/>
    <property type="match status" value="1"/>
</dbReference>
<dbReference type="NCBIfam" id="TIGR01077">
    <property type="entry name" value="L13_A_E"/>
    <property type="match status" value="1"/>
</dbReference>
<evidence type="ECO:0008006" key="5">
    <source>
        <dbReference type="Google" id="ProtNLM"/>
    </source>
</evidence>
<evidence type="ECO:0000313" key="4">
    <source>
        <dbReference type="EMBL" id="SVC51526.1"/>
    </source>
</evidence>
<evidence type="ECO:0000256" key="3">
    <source>
        <dbReference type="ARBA" id="ARBA00023274"/>
    </source>
</evidence>
<reference evidence="4" key="1">
    <citation type="submission" date="2018-05" db="EMBL/GenBank/DDBJ databases">
        <authorList>
            <person name="Lanie J.A."/>
            <person name="Ng W.-L."/>
            <person name="Kazmierczak K.M."/>
            <person name="Andrzejewski T.M."/>
            <person name="Davidsen T.M."/>
            <person name="Wayne K.J."/>
            <person name="Tettelin H."/>
            <person name="Glass J.I."/>
            <person name="Rusch D."/>
            <person name="Podicherti R."/>
            <person name="Tsui H.-C.T."/>
            <person name="Winkler M.E."/>
        </authorList>
    </citation>
    <scope>NUCLEOTIDE SEQUENCE</scope>
</reference>
<dbReference type="InterPro" id="IPR036899">
    <property type="entry name" value="Ribosomal_uL13_sf"/>
</dbReference>
<dbReference type="Pfam" id="PF00572">
    <property type="entry name" value="Ribosomal_L13"/>
    <property type="match status" value="1"/>
</dbReference>
<comment type="similarity">
    <text evidence="1">Belongs to the universal ribosomal protein uL13 family.</text>
</comment>
<keyword evidence="3" id="KW-0687">Ribonucleoprotein</keyword>
<dbReference type="GO" id="GO:0017148">
    <property type="term" value="P:negative regulation of translation"/>
    <property type="evidence" value="ECO:0007669"/>
    <property type="project" value="TreeGrafter"/>
</dbReference>
<gene>
    <name evidence="4" type="ORF">METZ01_LOCUS304380</name>
</gene>
<sequence length="159" mass="17913">MSDTTVYDAKDKILGRLASQVAKEMISARRSGKQQRVIIINAEEAIVSGPRSTVLSDYRAKYKLNHPRKGPFFPRMPDMIIKRTVRGMLPYQKNSSGREALRDLRVMIGTPSNLSGDNLPDDHEWGDTSNIERKFPNKFIRLGEISSHLGVDGTRWGGE</sequence>
<dbReference type="AlphaFoldDB" id="A0A382MS32"/>
<protein>
    <recommendedName>
        <fullName evidence="5">50S ribosomal protein L13</fullName>
    </recommendedName>
</protein>
<dbReference type="GO" id="GO:0006412">
    <property type="term" value="P:translation"/>
    <property type="evidence" value="ECO:0007669"/>
    <property type="project" value="InterPro"/>
</dbReference>
<dbReference type="GO" id="GO:0022625">
    <property type="term" value="C:cytosolic large ribosomal subunit"/>
    <property type="evidence" value="ECO:0007669"/>
    <property type="project" value="TreeGrafter"/>
</dbReference>
<accession>A0A382MS32</accession>
<dbReference type="PANTHER" id="PTHR11545:SF3">
    <property type="entry name" value="LARGE RIBOSOMAL SUBUNIT PROTEIN UL13"/>
    <property type="match status" value="1"/>
</dbReference>
<dbReference type="CDD" id="cd00392">
    <property type="entry name" value="Ribosomal_L13"/>
    <property type="match status" value="1"/>
</dbReference>
<name>A0A382MS32_9ZZZZ</name>
<dbReference type="PIRSF" id="PIRSF002181">
    <property type="entry name" value="Ribosomal_L13"/>
    <property type="match status" value="1"/>
</dbReference>
<dbReference type="GO" id="GO:0003735">
    <property type="term" value="F:structural constituent of ribosome"/>
    <property type="evidence" value="ECO:0007669"/>
    <property type="project" value="InterPro"/>
</dbReference>
<dbReference type="InterPro" id="IPR005823">
    <property type="entry name" value="Ribosomal_uL13_bac-type"/>
</dbReference>
<evidence type="ECO:0000256" key="1">
    <source>
        <dbReference type="ARBA" id="ARBA00006227"/>
    </source>
</evidence>
<dbReference type="InterPro" id="IPR005822">
    <property type="entry name" value="Ribosomal_uL13"/>
</dbReference>
<dbReference type="Gene3D" id="3.90.1180.10">
    <property type="entry name" value="Ribosomal protein L13"/>
    <property type="match status" value="1"/>
</dbReference>
<dbReference type="EMBL" id="UINC01095441">
    <property type="protein sequence ID" value="SVC51526.1"/>
    <property type="molecule type" value="Genomic_DNA"/>
</dbReference>
<evidence type="ECO:0000256" key="2">
    <source>
        <dbReference type="ARBA" id="ARBA00022980"/>
    </source>
</evidence>
<dbReference type="HAMAP" id="MF_01366">
    <property type="entry name" value="Ribosomal_uL13"/>
    <property type="match status" value="1"/>
</dbReference>
<keyword evidence="2" id="KW-0689">Ribosomal protein</keyword>